<keyword evidence="10" id="KW-1185">Reference proteome</keyword>
<comment type="similarity">
    <text evidence="2">Belongs to the peptidase A22B family.</text>
</comment>
<feature type="transmembrane region" description="Helical" evidence="8">
    <location>
        <begin position="370"/>
        <end position="397"/>
    </location>
</feature>
<dbReference type="GO" id="GO:0042500">
    <property type="term" value="F:aspartic endopeptidase activity, intramembrane cleaving"/>
    <property type="evidence" value="ECO:0007669"/>
    <property type="project" value="InterPro"/>
</dbReference>
<accession>A0A5E8BTD3</accession>
<evidence type="ECO:0000256" key="4">
    <source>
        <dbReference type="ARBA" id="ARBA00022801"/>
    </source>
</evidence>
<dbReference type="GO" id="GO:0006465">
    <property type="term" value="P:signal peptide processing"/>
    <property type="evidence" value="ECO:0007669"/>
    <property type="project" value="TreeGrafter"/>
</dbReference>
<dbReference type="GeneID" id="43583029"/>
<feature type="transmembrane region" description="Helical" evidence="8">
    <location>
        <begin position="188"/>
        <end position="206"/>
    </location>
</feature>
<dbReference type="InterPro" id="IPR006639">
    <property type="entry name" value="Preselin/SPP"/>
</dbReference>
<evidence type="ECO:0000256" key="3">
    <source>
        <dbReference type="ARBA" id="ARBA00022692"/>
    </source>
</evidence>
<keyword evidence="5" id="KW-0256">Endoplasmic reticulum</keyword>
<organism evidence="9 10">
    <name type="scientific">Magnusiomyces paraingens</name>
    <dbReference type="NCBI Taxonomy" id="2606893"/>
    <lineage>
        <taxon>Eukaryota</taxon>
        <taxon>Fungi</taxon>
        <taxon>Dikarya</taxon>
        <taxon>Ascomycota</taxon>
        <taxon>Saccharomycotina</taxon>
        <taxon>Dipodascomycetes</taxon>
        <taxon>Dipodascales</taxon>
        <taxon>Dipodascaceae</taxon>
        <taxon>Magnusiomyces</taxon>
    </lineage>
</organism>
<feature type="transmembrane region" description="Helical" evidence="8">
    <location>
        <begin position="321"/>
        <end position="340"/>
    </location>
</feature>
<feature type="transmembrane region" description="Helical" evidence="8">
    <location>
        <begin position="501"/>
        <end position="519"/>
    </location>
</feature>
<keyword evidence="6 8" id="KW-1133">Transmembrane helix</keyword>
<name>A0A5E8BTD3_9ASCO</name>
<keyword evidence="3 8" id="KW-0812">Transmembrane</keyword>
<feature type="transmembrane region" description="Helical" evidence="8">
    <location>
        <begin position="218"/>
        <end position="238"/>
    </location>
</feature>
<keyword evidence="7 8" id="KW-0472">Membrane</keyword>
<dbReference type="GO" id="GO:0098553">
    <property type="term" value="C:lumenal side of endoplasmic reticulum membrane"/>
    <property type="evidence" value="ECO:0007669"/>
    <property type="project" value="TreeGrafter"/>
</dbReference>
<evidence type="ECO:0008006" key="11">
    <source>
        <dbReference type="Google" id="ProtNLM"/>
    </source>
</evidence>
<feature type="transmembrane region" description="Helical" evidence="8">
    <location>
        <begin position="417"/>
        <end position="442"/>
    </location>
</feature>
<evidence type="ECO:0000256" key="2">
    <source>
        <dbReference type="ARBA" id="ARBA00006859"/>
    </source>
</evidence>
<gene>
    <name evidence="9" type="ORF">SAPINGB_P004214</name>
</gene>
<comment type="subcellular location">
    <subcellularLocation>
        <location evidence="1">Endoplasmic reticulum membrane</location>
        <topology evidence="1">Multi-pass membrane protein</topology>
    </subcellularLocation>
</comment>
<dbReference type="Pfam" id="PF04258">
    <property type="entry name" value="Peptidase_A22B"/>
    <property type="match status" value="1"/>
</dbReference>
<feature type="transmembrane region" description="Helical" evidence="8">
    <location>
        <begin position="84"/>
        <end position="102"/>
    </location>
</feature>
<evidence type="ECO:0000256" key="7">
    <source>
        <dbReference type="ARBA" id="ARBA00023136"/>
    </source>
</evidence>
<keyword evidence="4" id="KW-0378">Hydrolase</keyword>
<dbReference type="InterPro" id="IPR007369">
    <property type="entry name" value="Peptidase_A22B_SPP"/>
</dbReference>
<reference evidence="9 10" key="1">
    <citation type="submission" date="2019-09" db="EMBL/GenBank/DDBJ databases">
        <authorList>
            <person name="Brejova B."/>
        </authorList>
    </citation>
    <scope>NUCLEOTIDE SEQUENCE [LARGE SCALE GENOMIC DNA]</scope>
</reference>
<dbReference type="AlphaFoldDB" id="A0A5E8BTD3"/>
<evidence type="ECO:0000256" key="5">
    <source>
        <dbReference type="ARBA" id="ARBA00022824"/>
    </source>
</evidence>
<evidence type="ECO:0000256" key="1">
    <source>
        <dbReference type="ARBA" id="ARBA00004477"/>
    </source>
</evidence>
<evidence type="ECO:0000313" key="9">
    <source>
        <dbReference type="EMBL" id="VVT54713.1"/>
    </source>
</evidence>
<feature type="transmembrane region" description="Helical" evidence="8">
    <location>
        <begin position="346"/>
        <end position="363"/>
    </location>
</feature>
<dbReference type="PANTHER" id="PTHR12174">
    <property type="entry name" value="SIGNAL PEPTIDE PEPTIDASE"/>
    <property type="match status" value="1"/>
</dbReference>
<dbReference type="EMBL" id="CABVLU010000003">
    <property type="protein sequence ID" value="VVT54713.1"/>
    <property type="molecule type" value="Genomic_DNA"/>
</dbReference>
<protein>
    <recommendedName>
        <fullName evidence="11">Signal peptide peptidase</fullName>
    </recommendedName>
</protein>
<dbReference type="SMART" id="SM00730">
    <property type="entry name" value="PSN"/>
    <property type="match status" value="1"/>
</dbReference>
<evidence type="ECO:0000313" key="10">
    <source>
        <dbReference type="Proteomes" id="UP000398389"/>
    </source>
</evidence>
<proteinExistence type="inferred from homology"/>
<feature type="transmembrane region" description="Helical" evidence="8">
    <location>
        <begin position="473"/>
        <end position="495"/>
    </location>
</feature>
<dbReference type="OrthoDB" id="29661at2759"/>
<dbReference type="GO" id="GO:0098554">
    <property type="term" value="C:cytoplasmic side of endoplasmic reticulum membrane"/>
    <property type="evidence" value="ECO:0007669"/>
    <property type="project" value="TreeGrafter"/>
</dbReference>
<dbReference type="GO" id="GO:0033619">
    <property type="term" value="P:membrane protein proteolysis"/>
    <property type="evidence" value="ECO:0007669"/>
    <property type="project" value="TreeGrafter"/>
</dbReference>
<sequence>MSEDLSAHPQALATVLQTAIHRFLNATDLVSTSARVHSSAATLLHFVHETTTAAVATHGPPLASSLSRAASLAWLWPLLPFPPVFATYAIIVALATSLVVVASRAAARRPLSAGDPDPTDKLYYHVSDSAKGARATDAFDDALKELVTKRRARLTDDTTEHQFEMAATRRIVKELRALRHERVSASEASLMPVFGAVALLGLYFAYKYFSAASIQKLMSGYFALMAFFSVVASASLAVQWAARSVIKSETDVPHWRLTLARDPDAHAPGIEPGFDMLLQDLVAEEQKAGKLTRDDRDLLNSVRICDPVNPKSQFFSIYCSLGDLLGVPMAAGLLAIHYYWPSWVSGNILAAAVAVQGIVTVRLDSVRTGLIMLAGLFAYDIYFVFGTDVMVTVATQLQVPIKLEVPRPDDSGSAAASLMRTATAMLGLGDIVVPALFLSMLLRFDMYSFYAQHEKESGEKLAYAARRPVPAPYFSTGVVAYVIGLVVTIGFMHVYKAGQPALLYLCPAIAAAALGTAAVRGELGLLFAYRDHAEEDVDETKDKNKKKKKDLEGPEYEAYLAEHYELDNEGLLIKKDKQVSVELKESKE</sequence>
<dbReference type="RefSeq" id="XP_031854820.1">
    <property type="nucleotide sequence ID" value="XM_031998929.1"/>
</dbReference>
<dbReference type="Proteomes" id="UP000398389">
    <property type="component" value="Unassembled WGS sequence"/>
</dbReference>
<evidence type="ECO:0000256" key="8">
    <source>
        <dbReference type="SAM" id="Phobius"/>
    </source>
</evidence>
<dbReference type="PANTHER" id="PTHR12174:SF23">
    <property type="entry name" value="MINOR HISTOCOMPATIBILITY ANTIGEN H13"/>
    <property type="match status" value="1"/>
</dbReference>
<evidence type="ECO:0000256" key="6">
    <source>
        <dbReference type="ARBA" id="ARBA00022989"/>
    </source>
</evidence>